<evidence type="ECO:0000256" key="1">
    <source>
        <dbReference type="ARBA" id="ARBA00022723"/>
    </source>
</evidence>
<dbReference type="AlphaFoldDB" id="A0A3B1IM61"/>
<dbReference type="RefSeq" id="XP_007248070.1">
    <property type="nucleotide sequence ID" value="XM_007248008.4"/>
</dbReference>
<reference evidence="6" key="4">
    <citation type="submission" date="2025-09" db="UniProtKB">
        <authorList>
            <consortium name="Ensembl"/>
        </authorList>
    </citation>
    <scope>IDENTIFICATION</scope>
</reference>
<dbReference type="Bgee" id="ENSAMXG00000036095">
    <property type="expression patterns" value="Expressed in testis and 8 other cell types or tissues"/>
</dbReference>
<keyword evidence="2" id="KW-0863">Zinc-finger</keyword>
<dbReference type="PANTHER" id="PTHR21402">
    <property type="entry name" value="GAMETOCYTE SPECIFIC FACTOR 1-RELATED"/>
    <property type="match status" value="1"/>
</dbReference>
<accession>A0A3B1IM61</accession>
<dbReference type="GeneID" id="103032972"/>
<dbReference type="PROSITE" id="PS51800">
    <property type="entry name" value="ZF_CHHC_U11_48K"/>
    <property type="match status" value="2"/>
</dbReference>
<evidence type="ECO:0000259" key="5">
    <source>
        <dbReference type="PROSITE" id="PS51800"/>
    </source>
</evidence>
<evidence type="ECO:0000313" key="7">
    <source>
        <dbReference type="Proteomes" id="UP000018467"/>
    </source>
</evidence>
<dbReference type="Pfam" id="PF05253">
    <property type="entry name" value="zf-U11-48K"/>
    <property type="match status" value="2"/>
</dbReference>
<reference evidence="6" key="3">
    <citation type="submission" date="2025-08" db="UniProtKB">
        <authorList>
            <consortium name="Ensembl"/>
        </authorList>
    </citation>
    <scope>IDENTIFICATION</scope>
</reference>
<dbReference type="OrthoDB" id="10069248at2759"/>
<evidence type="ECO:0000313" key="6">
    <source>
        <dbReference type="Ensembl" id="ENSAMXP00000030801.1"/>
    </source>
</evidence>
<dbReference type="InterPro" id="IPR022776">
    <property type="entry name" value="TRM13/UPF0224_CHHC_Znf_dom"/>
</dbReference>
<dbReference type="InterPro" id="IPR036236">
    <property type="entry name" value="Znf_C2H2_sf"/>
</dbReference>
<keyword evidence="7" id="KW-1185">Reference proteome</keyword>
<evidence type="ECO:0000256" key="3">
    <source>
        <dbReference type="ARBA" id="ARBA00022833"/>
    </source>
</evidence>
<dbReference type="Proteomes" id="UP000018467">
    <property type="component" value="Unassembled WGS sequence"/>
</dbReference>
<evidence type="ECO:0000256" key="2">
    <source>
        <dbReference type="ARBA" id="ARBA00022771"/>
    </source>
</evidence>
<feature type="domain" description="CHHC U11-48K-type" evidence="5">
    <location>
        <begin position="129"/>
        <end position="156"/>
    </location>
</feature>
<name>A0A3B1IM61_ASTMX</name>
<organism evidence="6 7">
    <name type="scientific">Astyanax mexicanus</name>
    <name type="common">Blind cave fish</name>
    <name type="synonym">Astyanax fasciatus mexicanus</name>
    <dbReference type="NCBI Taxonomy" id="7994"/>
    <lineage>
        <taxon>Eukaryota</taxon>
        <taxon>Metazoa</taxon>
        <taxon>Chordata</taxon>
        <taxon>Craniata</taxon>
        <taxon>Vertebrata</taxon>
        <taxon>Euteleostomi</taxon>
        <taxon>Actinopterygii</taxon>
        <taxon>Neopterygii</taxon>
        <taxon>Teleostei</taxon>
        <taxon>Ostariophysi</taxon>
        <taxon>Characiformes</taxon>
        <taxon>Characoidei</taxon>
        <taxon>Acestrorhamphidae</taxon>
        <taxon>Acestrorhamphinae</taxon>
        <taxon>Astyanax</taxon>
    </lineage>
</organism>
<feature type="domain" description="CHHC U11-48K-type" evidence="5">
    <location>
        <begin position="95"/>
        <end position="122"/>
    </location>
</feature>
<proteinExistence type="predicted"/>
<dbReference type="SUPFAM" id="SSF57667">
    <property type="entry name" value="beta-beta-alpha zinc fingers"/>
    <property type="match status" value="1"/>
</dbReference>
<evidence type="ECO:0000256" key="4">
    <source>
        <dbReference type="SAM" id="MobiDB-lite"/>
    </source>
</evidence>
<keyword evidence="1" id="KW-0479">Metal-binding</keyword>
<feature type="region of interest" description="Disordered" evidence="4">
    <location>
        <begin position="46"/>
        <end position="77"/>
    </location>
</feature>
<dbReference type="GeneTree" id="ENSGT00940000164745"/>
<dbReference type="InParanoid" id="A0A3B1IM61"/>
<dbReference type="STRING" id="7994.ENSAMXP00000030801"/>
<sequence>MVYNSDTASASSLLVRLAGLTKLTRSLLAVWFYLNVVCRSCSLVNHRSTSTNPKRQQKMESKKLKQPKAPKSEVKAPLRRWEEAEDEDFCNPDKLLVCPYDPNHQIRACRFPYHLLKCKKNHPELANQLWTCPFNARHLMPKHELSHHMSNCVDRCSVSADYVESAETQRKFQVPVNNWTTPECDEDWDQEEEETVVPATPFVWGLSTSQLGQERSEPTVTNSLSSSLRAPRVFPWKLDK</sequence>
<dbReference type="Ensembl" id="ENSAMXT00000033593.1">
    <property type="protein sequence ID" value="ENSAMXP00000030801.1"/>
    <property type="gene ID" value="ENSAMXG00000036095.1"/>
</dbReference>
<dbReference type="InterPro" id="IPR051591">
    <property type="entry name" value="UPF0224_FAM112_RNA_Proc"/>
</dbReference>
<reference evidence="7" key="2">
    <citation type="journal article" date="2014" name="Nat. Commun.">
        <title>The cavefish genome reveals candidate genes for eye loss.</title>
        <authorList>
            <person name="McGaugh S.E."/>
            <person name="Gross J.B."/>
            <person name="Aken B."/>
            <person name="Blin M."/>
            <person name="Borowsky R."/>
            <person name="Chalopin D."/>
            <person name="Hinaux H."/>
            <person name="Jeffery W.R."/>
            <person name="Keene A."/>
            <person name="Ma L."/>
            <person name="Minx P."/>
            <person name="Murphy D."/>
            <person name="O'Quin K.E."/>
            <person name="Retaux S."/>
            <person name="Rohner N."/>
            <person name="Searle S.M."/>
            <person name="Stahl B.A."/>
            <person name="Tabin C."/>
            <person name="Volff J.N."/>
            <person name="Yoshizawa M."/>
            <person name="Warren W.C."/>
        </authorList>
    </citation>
    <scope>NUCLEOTIDE SEQUENCE [LARGE SCALE GENOMIC DNA]</scope>
    <source>
        <strain evidence="7">female</strain>
    </source>
</reference>
<dbReference type="GO" id="GO:0008270">
    <property type="term" value="F:zinc ion binding"/>
    <property type="evidence" value="ECO:0007669"/>
    <property type="project" value="UniProtKB-KW"/>
</dbReference>
<protein>
    <submittedName>
        <fullName evidence="6">Gametocyte-specific factor 1-like</fullName>
    </submittedName>
</protein>
<dbReference type="FunCoup" id="A0A3B1IM61">
    <property type="interactions" value="172"/>
</dbReference>
<keyword evidence="3" id="KW-0862">Zinc</keyword>
<dbReference type="KEGG" id="amex:103032972"/>
<dbReference type="PANTHER" id="PTHR21402:SF5">
    <property type="entry name" value="GAMETOCYTE SPECIFIC FACTOR 1"/>
    <property type="match status" value="1"/>
</dbReference>
<reference evidence="7" key="1">
    <citation type="submission" date="2013-03" db="EMBL/GenBank/DDBJ databases">
        <authorList>
            <person name="Jeffery W."/>
            <person name="Warren W."/>
            <person name="Wilson R.K."/>
        </authorList>
    </citation>
    <scope>NUCLEOTIDE SEQUENCE</scope>
    <source>
        <strain evidence="7">female</strain>
    </source>
</reference>